<feature type="region of interest" description="Disordered" evidence="1">
    <location>
        <begin position="1"/>
        <end position="25"/>
    </location>
</feature>
<dbReference type="GO" id="GO:0019028">
    <property type="term" value="C:viral capsid"/>
    <property type="evidence" value="ECO:0007669"/>
    <property type="project" value="UniProtKB-KW"/>
</dbReference>
<dbReference type="EMBL" id="BK013680">
    <property type="protein sequence ID" value="DAD50974.1"/>
    <property type="molecule type" value="Genomic_RNA"/>
</dbReference>
<dbReference type="GeneID" id="80399350"/>
<keyword evidence="3" id="KW-1185">Reference proteome</keyword>
<accession>A0A8S5KZ17</accession>
<name>A0A8S5KZ17_9VIRU</name>
<evidence type="ECO:0000256" key="1">
    <source>
        <dbReference type="SAM" id="MobiDB-lite"/>
    </source>
</evidence>
<dbReference type="RefSeq" id="YP_010770130.1">
    <property type="nucleotide sequence ID" value="NC_074172.1"/>
</dbReference>
<gene>
    <name evidence="2" type="primary">SRR6960509_13_2</name>
</gene>
<sequence>MALTISSKTYTFDTNPTPDSSRYYGPAQTASVKDLVTLKRQAPKATKDFAGVARASEKTVKSCVINGITRDLIAETFFSYPVGAPGGDVTALRADHSSLLSSAPTQTLVDNGKISY</sequence>
<keyword evidence="2" id="KW-0167">Capsid protein</keyword>
<dbReference type="Proteomes" id="UP000681166">
    <property type="component" value="Segment"/>
</dbReference>
<evidence type="ECO:0000313" key="2">
    <source>
        <dbReference type="EMBL" id="DAD50974.1"/>
    </source>
</evidence>
<evidence type="ECO:0000313" key="3">
    <source>
        <dbReference type="Proteomes" id="UP000681166"/>
    </source>
</evidence>
<proteinExistence type="predicted"/>
<organism evidence="2 3">
    <name type="scientific">ssRNA phage SRR6960509_13</name>
    <dbReference type="NCBI Taxonomy" id="2786524"/>
    <lineage>
        <taxon>Viruses</taxon>
        <taxon>Riboviria</taxon>
        <taxon>Orthornavirae</taxon>
        <taxon>Lenarviricota</taxon>
        <taxon>Leviviricetes</taxon>
        <taxon>Norzivirales</taxon>
        <taxon>Solspiviridae</taxon>
        <taxon>Vendavirus</taxon>
        <taxon>Vendavirus caenivivens</taxon>
    </lineage>
</organism>
<protein>
    <submittedName>
        <fullName evidence="2">Coat protein</fullName>
    </submittedName>
</protein>
<dbReference type="KEGG" id="vg:80399350"/>
<keyword evidence="2" id="KW-0946">Virion</keyword>
<feature type="compositionally biased region" description="Polar residues" evidence="1">
    <location>
        <begin position="1"/>
        <end position="20"/>
    </location>
</feature>
<reference evidence="2" key="1">
    <citation type="submission" date="2020-09" db="EMBL/GenBank/DDBJ databases">
        <title>Leviviricetes taxonomy.</title>
        <authorList>
            <person name="Stockdale S.R."/>
            <person name="Callanan J."/>
            <person name="Adriaenssens E.M."/>
            <person name="Kuhn J.H."/>
            <person name="Rumnieks J."/>
            <person name="Shkoporov A."/>
            <person name="Draper L.A."/>
            <person name="Ross P."/>
            <person name="Hill C."/>
        </authorList>
    </citation>
    <scope>NUCLEOTIDE SEQUENCE</scope>
</reference>